<feature type="transmembrane region" description="Helical" evidence="6">
    <location>
        <begin position="114"/>
        <end position="134"/>
    </location>
</feature>
<feature type="transmembrane region" description="Helical" evidence="6">
    <location>
        <begin position="146"/>
        <end position="167"/>
    </location>
</feature>
<evidence type="ECO:0000256" key="2">
    <source>
        <dbReference type="ARBA" id="ARBA00008816"/>
    </source>
</evidence>
<evidence type="ECO:0000259" key="7">
    <source>
        <dbReference type="SMART" id="SM00014"/>
    </source>
</evidence>
<protein>
    <recommendedName>
        <fullName evidence="7">Phosphatidic acid phosphatase type 2/haloperoxidase domain-containing protein</fullName>
    </recommendedName>
</protein>
<dbReference type="InterPro" id="IPR043216">
    <property type="entry name" value="PAP-like"/>
</dbReference>
<dbReference type="SMART" id="SM00014">
    <property type="entry name" value="acidPPc"/>
    <property type="match status" value="1"/>
</dbReference>
<evidence type="ECO:0000256" key="3">
    <source>
        <dbReference type="ARBA" id="ARBA00022692"/>
    </source>
</evidence>
<dbReference type="GO" id="GO:0016020">
    <property type="term" value="C:membrane"/>
    <property type="evidence" value="ECO:0007669"/>
    <property type="project" value="UniProtKB-SubCell"/>
</dbReference>
<evidence type="ECO:0000256" key="6">
    <source>
        <dbReference type="SAM" id="Phobius"/>
    </source>
</evidence>
<evidence type="ECO:0000256" key="4">
    <source>
        <dbReference type="ARBA" id="ARBA00022989"/>
    </source>
</evidence>
<dbReference type="GO" id="GO:0006644">
    <property type="term" value="P:phospholipid metabolic process"/>
    <property type="evidence" value="ECO:0007669"/>
    <property type="project" value="InterPro"/>
</dbReference>
<dbReference type="CDD" id="cd03390">
    <property type="entry name" value="PAP2_containing_1_like"/>
    <property type="match status" value="1"/>
</dbReference>
<dbReference type="GO" id="GO:0046839">
    <property type="term" value="P:phospholipid dephosphorylation"/>
    <property type="evidence" value="ECO:0007669"/>
    <property type="project" value="TreeGrafter"/>
</dbReference>
<dbReference type="Gene3D" id="1.20.144.10">
    <property type="entry name" value="Phosphatidic acid phosphatase type 2/haloperoxidase"/>
    <property type="match status" value="1"/>
</dbReference>
<evidence type="ECO:0000313" key="8">
    <source>
        <dbReference type="EMBL" id="KAK9799712.1"/>
    </source>
</evidence>
<evidence type="ECO:0000313" key="9">
    <source>
        <dbReference type="Proteomes" id="UP001465755"/>
    </source>
</evidence>
<dbReference type="InterPro" id="IPR036938">
    <property type="entry name" value="PAP2/HPO_sf"/>
</dbReference>
<comment type="subcellular location">
    <subcellularLocation>
        <location evidence="1">Membrane</location>
        <topology evidence="1">Multi-pass membrane protein</topology>
    </subcellularLocation>
</comment>
<dbReference type="PANTHER" id="PTHR10165:SF35">
    <property type="entry name" value="RE23632P"/>
    <property type="match status" value="1"/>
</dbReference>
<name>A0AAW1NUS2_9CHLO</name>
<keyword evidence="4 6" id="KW-1133">Transmembrane helix</keyword>
<sequence length="358" mass="39533">METSLSRGQSTGNLARRGGGSARDLFAADLITREDTFKKKLRPAHMAEWAGVNSSWSTIARAYVADYVCLFAMIVVLAISEVSTPFERFIYTQEPLEYWRYSYPLNTRNTVPSWSVPLVSTLGPTIAFVAYFVIMRPSRLELHNTILTCWSAVFYTAVITNLVKLGVGRPRPSFMQRCWPGDQTPVFRDGGYAECAPDAVDPSEGRKSFPSGHTSWTTSGMGFLSFWLLGKLRCFDGSAHPNRIVLALIPLGLAVWVGITRMQDYWHHWEDVCAGFLLGLSVAYIMYRQLFPAPTDAKAGTPFLQNLEGAIPPQASGSTGAARSSYLDLEAANLRSSDAIPDFYNSGENMRGPNLPGS</sequence>
<reference evidence="8 9" key="1">
    <citation type="journal article" date="2024" name="Nat. Commun.">
        <title>Phylogenomics reveals the evolutionary origins of lichenization in chlorophyte algae.</title>
        <authorList>
            <person name="Puginier C."/>
            <person name="Libourel C."/>
            <person name="Otte J."/>
            <person name="Skaloud P."/>
            <person name="Haon M."/>
            <person name="Grisel S."/>
            <person name="Petersen M."/>
            <person name="Berrin J.G."/>
            <person name="Delaux P.M."/>
            <person name="Dal Grande F."/>
            <person name="Keller J."/>
        </authorList>
    </citation>
    <scope>NUCLEOTIDE SEQUENCE [LARGE SCALE GENOMIC DNA]</scope>
    <source>
        <strain evidence="8 9">SAG 2036</strain>
    </source>
</reference>
<keyword evidence="5 6" id="KW-0472">Membrane</keyword>
<comment type="caution">
    <text evidence="8">The sequence shown here is derived from an EMBL/GenBank/DDBJ whole genome shotgun (WGS) entry which is preliminary data.</text>
</comment>
<gene>
    <name evidence="8" type="ORF">WJX73_001576</name>
</gene>
<dbReference type="Proteomes" id="UP001465755">
    <property type="component" value="Unassembled WGS sequence"/>
</dbReference>
<keyword evidence="9" id="KW-1185">Reference proteome</keyword>
<keyword evidence="3 6" id="KW-0812">Transmembrane</keyword>
<dbReference type="EMBL" id="JALJOQ010000088">
    <property type="protein sequence ID" value="KAK9799712.1"/>
    <property type="molecule type" value="Genomic_DNA"/>
</dbReference>
<feature type="transmembrane region" description="Helical" evidence="6">
    <location>
        <begin position="62"/>
        <end position="80"/>
    </location>
</feature>
<dbReference type="InterPro" id="IPR000326">
    <property type="entry name" value="PAP2/HPO"/>
</dbReference>
<dbReference type="AlphaFoldDB" id="A0AAW1NUS2"/>
<evidence type="ECO:0000256" key="5">
    <source>
        <dbReference type="ARBA" id="ARBA00023136"/>
    </source>
</evidence>
<feature type="domain" description="Phosphatidic acid phosphatase type 2/haloperoxidase" evidence="7">
    <location>
        <begin position="145"/>
        <end position="287"/>
    </location>
</feature>
<proteinExistence type="inferred from homology"/>
<organism evidence="8 9">
    <name type="scientific">Symbiochloris irregularis</name>
    <dbReference type="NCBI Taxonomy" id="706552"/>
    <lineage>
        <taxon>Eukaryota</taxon>
        <taxon>Viridiplantae</taxon>
        <taxon>Chlorophyta</taxon>
        <taxon>core chlorophytes</taxon>
        <taxon>Trebouxiophyceae</taxon>
        <taxon>Trebouxiales</taxon>
        <taxon>Trebouxiaceae</taxon>
        <taxon>Symbiochloris</taxon>
    </lineage>
</organism>
<dbReference type="SUPFAM" id="SSF48317">
    <property type="entry name" value="Acid phosphatase/Vanadium-dependent haloperoxidase"/>
    <property type="match status" value="1"/>
</dbReference>
<comment type="similarity">
    <text evidence="2">Belongs to the PA-phosphatase related phosphoesterase family.</text>
</comment>
<dbReference type="GO" id="GO:0008195">
    <property type="term" value="F:phosphatidate phosphatase activity"/>
    <property type="evidence" value="ECO:0007669"/>
    <property type="project" value="TreeGrafter"/>
</dbReference>
<dbReference type="Pfam" id="PF01569">
    <property type="entry name" value="PAP2"/>
    <property type="match status" value="1"/>
</dbReference>
<accession>A0AAW1NUS2</accession>
<evidence type="ECO:0000256" key="1">
    <source>
        <dbReference type="ARBA" id="ARBA00004141"/>
    </source>
</evidence>
<dbReference type="PANTHER" id="PTHR10165">
    <property type="entry name" value="LIPID PHOSPHATE PHOSPHATASE"/>
    <property type="match status" value="1"/>
</dbReference>